<feature type="compositionally biased region" description="Basic and acidic residues" evidence="1">
    <location>
        <begin position="48"/>
        <end position="57"/>
    </location>
</feature>
<reference evidence="2" key="3">
    <citation type="submission" date="2016-12" db="EMBL/GenBank/DDBJ databases">
        <title>Annotation of the draft genome assembly of Crocosphaera watsonii WH 8501.</title>
        <authorList>
            <consortium name="US DOE Joint Genome Institute (JGI-ORNL)"/>
            <person name="Larimer F."/>
            <person name="Land M."/>
        </authorList>
    </citation>
    <scope>NUCLEOTIDE SEQUENCE</scope>
    <source>
        <strain evidence="2">WH 8501</strain>
    </source>
</reference>
<evidence type="ECO:0000313" key="3">
    <source>
        <dbReference type="Proteomes" id="UP000003922"/>
    </source>
</evidence>
<gene>
    <name evidence="2" type="ORF">CwatDRAFT_5502</name>
</gene>
<dbReference type="EMBL" id="AADV02000002">
    <property type="protein sequence ID" value="EAM52477.1"/>
    <property type="molecule type" value="Genomic_DNA"/>
</dbReference>
<reference evidence="2" key="2">
    <citation type="submission" date="2005-06" db="EMBL/GenBank/DDBJ databases">
        <title>Sequencing of the draft genome and assembly of Crocosphaera watsonii WH 8501.</title>
        <authorList>
            <consortium name="US DOE Joint Genome Institute (JGI-PGF)"/>
            <person name="Copeland A."/>
            <person name="Lucas S."/>
            <person name="Lapidus A."/>
            <person name="Barry K."/>
            <person name="Detter C."/>
            <person name="Glavina T."/>
            <person name="Hammon N."/>
            <person name="Israni S."/>
            <person name="Pitluck S."/>
            <person name="Richardson P."/>
        </authorList>
    </citation>
    <scope>NUCLEOTIDE SEQUENCE [LARGE SCALE GENOMIC DNA]</scope>
    <source>
        <strain evidence="2">WH 8501</strain>
    </source>
</reference>
<comment type="caution">
    <text evidence="2">The sequence shown here is derived from an EMBL/GenBank/DDBJ whole genome shotgun (WGS) entry which is preliminary data.</text>
</comment>
<sequence>MTTSANYTYNLMGQRFSDLEDVYNTLTAIDFDFNQLPATNKYRKYKEWKQDPNERKPRTAPPASGKKQNVGVMAFGLDGAGDANHTLVKMGSRAKAQYDAISGNAVFNLNVTDPVPATYVQRAGFIPAKAILGRSNGSGSQTSRATGLQYKQVVTGSYTIPFGAGSGAAAYEFGAQNAILATAGITNDYVVSFTPEKISRG</sequence>
<feature type="region of interest" description="Disordered" evidence="1">
    <location>
        <begin position="48"/>
        <end position="67"/>
    </location>
</feature>
<proteinExistence type="predicted"/>
<dbReference type="GeneID" id="88764891"/>
<dbReference type="AlphaFoldDB" id="Q4C7Z4"/>
<dbReference type="RefSeq" id="WP_007304127.1">
    <property type="nucleotide sequence ID" value="NZ_AADV02000002.1"/>
</dbReference>
<accession>Q4C7Z4</accession>
<evidence type="ECO:0000313" key="2">
    <source>
        <dbReference type="EMBL" id="EAM52477.1"/>
    </source>
</evidence>
<reference evidence="2" key="1">
    <citation type="submission" date="2004-02" db="EMBL/GenBank/DDBJ databases">
        <authorList>
            <consortium name="DOE Joint Genome Institute"/>
        </authorList>
    </citation>
    <scope>NUCLEOTIDE SEQUENCE [LARGE SCALE GENOMIC DNA]</scope>
    <source>
        <strain evidence="2">WH 8501</strain>
    </source>
</reference>
<dbReference type="Proteomes" id="UP000003922">
    <property type="component" value="Unassembled WGS sequence"/>
</dbReference>
<organism evidence="2 3">
    <name type="scientific">Crocosphaera watsonii WH 8501</name>
    <dbReference type="NCBI Taxonomy" id="165597"/>
    <lineage>
        <taxon>Bacteria</taxon>
        <taxon>Bacillati</taxon>
        <taxon>Cyanobacteriota</taxon>
        <taxon>Cyanophyceae</taxon>
        <taxon>Oscillatoriophycideae</taxon>
        <taxon>Chroococcales</taxon>
        <taxon>Aphanothecaceae</taxon>
        <taxon>Crocosphaera</taxon>
    </lineage>
</organism>
<dbReference type="KEGG" id="cwa:CwatDRAFT_5502"/>
<name>Q4C7Z4_CROWT</name>
<protein>
    <submittedName>
        <fullName evidence="2">Uncharacterized protein</fullName>
    </submittedName>
</protein>
<dbReference type="OrthoDB" id="495855at2"/>
<evidence type="ECO:0000256" key="1">
    <source>
        <dbReference type="SAM" id="MobiDB-lite"/>
    </source>
</evidence>
<keyword evidence="3" id="KW-1185">Reference proteome</keyword>